<protein>
    <submittedName>
        <fullName evidence="2">Uncharacterized protein</fullName>
    </submittedName>
</protein>
<comment type="caution">
    <text evidence="2">The sequence shown here is derived from an EMBL/GenBank/DDBJ whole genome shotgun (WGS) entry which is preliminary data.</text>
</comment>
<dbReference type="EMBL" id="JAAHFQ010000029">
    <property type="protein sequence ID" value="NER26410.1"/>
    <property type="molecule type" value="Genomic_DNA"/>
</dbReference>
<gene>
    <name evidence="2" type="ORF">F6J89_01985</name>
</gene>
<feature type="region of interest" description="Disordered" evidence="1">
    <location>
        <begin position="254"/>
        <end position="277"/>
    </location>
</feature>
<name>A0A6B3N4G1_9CYAN</name>
<feature type="compositionally biased region" description="Polar residues" evidence="1">
    <location>
        <begin position="266"/>
        <end position="277"/>
    </location>
</feature>
<reference evidence="2" key="1">
    <citation type="submission" date="2019-11" db="EMBL/GenBank/DDBJ databases">
        <title>Genomic insights into an expanded diversity of filamentous marine cyanobacteria reveals the extraordinary biosynthetic potential of Moorea and Okeania.</title>
        <authorList>
            <person name="Ferreira Leao T."/>
            <person name="Wang M."/>
            <person name="Moss N."/>
            <person name="Da Silva R."/>
            <person name="Sanders J."/>
            <person name="Nurk S."/>
            <person name="Gurevich A."/>
            <person name="Humphrey G."/>
            <person name="Reher R."/>
            <person name="Zhu Q."/>
            <person name="Belda-Ferre P."/>
            <person name="Glukhov E."/>
            <person name="Rex R."/>
            <person name="Dorrestein P.C."/>
            <person name="Knight R."/>
            <person name="Pevzner P."/>
            <person name="Gerwick W.H."/>
            <person name="Gerwick L."/>
        </authorList>
    </citation>
    <scope>NUCLEOTIDE SEQUENCE</scope>
    <source>
        <strain evidence="2">SIO1C4</strain>
    </source>
</reference>
<evidence type="ECO:0000313" key="2">
    <source>
        <dbReference type="EMBL" id="NER26410.1"/>
    </source>
</evidence>
<proteinExistence type="predicted"/>
<dbReference type="AlphaFoldDB" id="A0A6B3N4G1"/>
<sequence length="298" mass="32112">MKPNNSQSKPANCVTYQALSDQIGVSVLEDIIEGLGLIKRAEYTGDELEEITSVASLQKERELSVPAAITAYLEQLENQAASEEVTNQSKGGKKVASDKSSTTTSKRKRTTKLSRNSKSTAQAGSQGDLQQKLVKSKKVALQTHVQAGSQEGDKLADAYRHGRQSQFLARIVKDTIADAAVVGTQLQQLNDAVYGTLELPQDFVDALEIPEIEDYLSPADGDNEGFIPGLGFTGDLARLAQGELSGEEIATFLEGDESSLEEEVQSDNLLPTETKPSTEVIQLHPANHNQVTNQEGIA</sequence>
<feature type="region of interest" description="Disordered" evidence="1">
    <location>
        <begin position="82"/>
        <end position="131"/>
    </location>
</feature>
<evidence type="ECO:0000256" key="1">
    <source>
        <dbReference type="SAM" id="MobiDB-lite"/>
    </source>
</evidence>
<organism evidence="2">
    <name type="scientific">Symploca sp. SIO1C4</name>
    <dbReference type="NCBI Taxonomy" id="2607765"/>
    <lineage>
        <taxon>Bacteria</taxon>
        <taxon>Bacillati</taxon>
        <taxon>Cyanobacteriota</taxon>
        <taxon>Cyanophyceae</taxon>
        <taxon>Coleofasciculales</taxon>
        <taxon>Coleofasciculaceae</taxon>
        <taxon>Symploca</taxon>
    </lineage>
</organism>
<accession>A0A6B3N4G1</accession>
<feature type="compositionally biased region" description="Acidic residues" evidence="1">
    <location>
        <begin position="254"/>
        <end position="265"/>
    </location>
</feature>